<dbReference type="EMBL" id="BOQN01000027">
    <property type="protein sequence ID" value="GIM90342.1"/>
    <property type="molecule type" value="Genomic_DNA"/>
</dbReference>
<accession>A0A919T8G0</accession>
<proteinExistence type="predicted"/>
<name>A0A919T8G0_9ACTN</name>
<dbReference type="RefSeq" id="WP_213006279.1">
    <property type="nucleotide sequence ID" value="NZ_BOQN01000027.1"/>
</dbReference>
<comment type="caution">
    <text evidence="1">The sequence shown here is derived from an EMBL/GenBank/DDBJ whole genome shotgun (WGS) entry which is preliminary data.</text>
</comment>
<keyword evidence="2" id="KW-1185">Reference proteome</keyword>
<organism evidence="1 2">
    <name type="scientific">Paractinoplanes toevensis</name>
    <dbReference type="NCBI Taxonomy" id="571911"/>
    <lineage>
        <taxon>Bacteria</taxon>
        <taxon>Bacillati</taxon>
        <taxon>Actinomycetota</taxon>
        <taxon>Actinomycetes</taxon>
        <taxon>Micromonosporales</taxon>
        <taxon>Micromonosporaceae</taxon>
        <taxon>Paractinoplanes</taxon>
    </lineage>
</organism>
<sequence>MTITYLNPAQVPLYVDVLFDGNGVKFFRDDESLAGGWNIADGQAGIDLVQIFHAFGPLHPACTRCEKTVADGMCCSSHQHELCHRCYRITHFVEICGRETDNGRSCSKCAVEGLDPTQRVRSEAA</sequence>
<protein>
    <submittedName>
        <fullName evidence="1">Uncharacterized protein</fullName>
    </submittedName>
</protein>
<dbReference type="AlphaFoldDB" id="A0A919T8G0"/>
<reference evidence="1 2" key="1">
    <citation type="submission" date="2021-03" db="EMBL/GenBank/DDBJ databases">
        <title>Whole genome shotgun sequence of Actinoplanes toevensis NBRC 105298.</title>
        <authorList>
            <person name="Komaki H."/>
            <person name="Tamura T."/>
        </authorList>
    </citation>
    <scope>NUCLEOTIDE SEQUENCE [LARGE SCALE GENOMIC DNA]</scope>
    <source>
        <strain evidence="1 2">NBRC 105298</strain>
    </source>
</reference>
<evidence type="ECO:0000313" key="2">
    <source>
        <dbReference type="Proteomes" id="UP000677082"/>
    </source>
</evidence>
<gene>
    <name evidence="1" type="ORF">Ato02nite_021350</name>
</gene>
<evidence type="ECO:0000313" key="1">
    <source>
        <dbReference type="EMBL" id="GIM90342.1"/>
    </source>
</evidence>
<dbReference type="Proteomes" id="UP000677082">
    <property type="component" value="Unassembled WGS sequence"/>
</dbReference>